<proteinExistence type="predicted"/>
<dbReference type="AlphaFoldDB" id="A0A4R1HK74"/>
<comment type="caution">
    <text evidence="3">The sequence shown here is derived from an EMBL/GenBank/DDBJ whole genome shotgun (WGS) entry which is preliminary data.</text>
</comment>
<dbReference type="Pfam" id="PF12770">
    <property type="entry name" value="CHAT"/>
    <property type="match status" value="1"/>
</dbReference>
<accession>A0A4R1HK74</accession>
<dbReference type="Proteomes" id="UP000295560">
    <property type="component" value="Unassembled WGS sequence"/>
</dbReference>
<dbReference type="InterPro" id="IPR024983">
    <property type="entry name" value="CHAT_dom"/>
</dbReference>
<organism evidence="3 4">
    <name type="scientific">Pseudonocardia endophytica</name>
    <dbReference type="NCBI Taxonomy" id="401976"/>
    <lineage>
        <taxon>Bacteria</taxon>
        <taxon>Bacillati</taxon>
        <taxon>Actinomycetota</taxon>
        <taxon>Actinomycetes</taxon>
        <taxon>Pseudonocardiales</taxon>
        <taxon>Pseudonocardiaceae</taxon>
        <taxon>Pseudonocardia</taxon>
    </lineage>
</organism>
<evidence type="ECO:0000313" key="3">
    <source>
        <dbReference type="EMBL" id="TCK22268.1"/>
    </source>
</evidence>
<protein>
    <submittedName>
        <fullName evidence="3">CHAT domain-containing protein</fullName>
    </submittedName>
</protein>
<keyword evidence="4" id="KW-1185">Reference proteome</keyword>
<evidence type="ECO:0000256" key="1">
    <source>
        <dbReference type="SAM" id="MobiDB-lite"/>
    </source>
</evidence>
<dbReference type="OrthoDB" id="4149784at2"/>
<feature type="region of interest" description="Disordered" evidence="1">
    <location>
        <begin position="694"/>
        <end position="727"/>
    </location>
</feature>
<feature type="compositionally biased region" description="Basic and acidic residues" evidence="1">
    <location>
        <begin position="710"/>
        <end position="723"/>
    </location>
</feature>
<name>A0A4R1HK74_PSEEN</name>
<reference evidence="3 4" key="1">
    <citation type="submission" date="2019-03" db="EMBL/GenBank/DDBJ databases">
        <title>Sequencing the genomes of 1000 actinobacteria strains.</title>
        <authorList>
            <person name="Klenk H.-P."/>
        </authorList>
    </citation>
    <scope>NUCLEOTIDE SEQUENCE [LARGE SCALE GENOMIC DNA]</scope>
    <source>
        <strain evidence="3 4">DSM 44969</strain>
    </source>
</reference>
<dbReference type="EMBL" id="SMFZ01000002">
    <property type="protein sequence ID" value="TCK22268.1"/>
    <property type="molecule type" value="Genomic_DNA"/>
</dbReference>
<evidence type="ECO:0000259" key="2">
    <source>
        <dbReference type="Pfam" id="PF12770"/>
    </source>
</evidence>
<evidence type="ECO:0000313" key="4">
    <source>
        <dbReference type="Proteomes" id="UP000295560"/>
    </source>
</evidence>
<feature type="domain" description="CHAT" evidence="2">
    <location>
        <begin position="950"/>
        <end position="1235"/>
    </location>
</feature>
<gene>
    <name evidence="3" type="ORF">EV378_6269</name>
</gene>
<sequence>MDRTLDPTAGPSADELARLGSRLIERAIEAYVAPTDARDMLDEAVDALRAAVAATLPDDPAIVPRHRDLGCALDLRAELTGNTDDLTEAVGWTRRAWRGAPHPDVDRGGLAIDLGMVLLRDAEARDVSPVPALEAEAARASDPRAYAVLSMFAGTARLLETDPEETALFTGHLTELANGLTDVPDMVPLLGDALTTVCRAATMTGHLDLAADALDRLRALPDPGVEPADMDLLEAGLVEARMWRDEDPAAAARVIGLLRRVRAERPDDLDVSDELAEWLVMQAELTDDPSGIAEALALLGDPLARPGDERVEMWHKTGNAHLLRWRLAGSDDDRDRADGCFAAMLSAGPVDPGTALAGLAYRLELVEDRARRTRDSALRPMAATLLDDANAALERAVASGEPDAAAVALTAMPAVALDLWFAGEGSIHIDRIRRLIALAAAHPEPPPEWHTRLGIARVAVADHDAVVSGRPADGNAVLTAIRDSDHSDEVGPLMAPLFAVHAMTDAFRTADLAQLNSAITVVEQHGPDGRAFARLARLFAAVIEGTDLETLRTAVAEAQEEIDGSGSGNDPLRAMLDWLGEMLAGRAPAGPPAVAGDSDVPGPFQEAMGSIARIMDLTARMRTAPDHDARRLLAEMAAMVEADANGPLRHNGLRPACTTQLSLMWTDRARAVPTDREAVENAVLWSDRTLAELPGPEHPRWGPSSSTAAEARRLRDAPGDRAASRRLGADALRGRTRLVLGQSGSDEAVRVARSAAADAMALARQCAGDGAADDLVAALEAGRGLVLHAALTTRDVATRLRAQGRTELADEWERSGGRDLLDAEVPALAGSGLSGDLWRRVLDALADDPAGLLDPPSLPEIRSALRVQGSDALVYLLPGDGDEPGLAVVVPAGAEVEVLALPGLRDEPNGAIDRYAEAYQRAHREGGDRAIWSSELGDLTGWAWETVVAALLPAVRAHAVDPGLPRIVLVPVGRAALVPWHAARPRGGDPVETLAVRAVVSHTPSGRLLCRSVGRSRAVDGRALVLGAPAGSGLSKALEEAHALHRRYYPDGDYLGPGSPGIHAAGPGDRDDVLDRLAGDRSHSVVHLACHGNAEPDDPARSALELADGALTVADLLERRPTAPLTLDTVVLAACSTNVGGADYDEAFSLATAFLAAGARSAVGSLWAVPDSFTSGLMIRLHHYLRVEGLPPAEALHRARAWAVDPAARTTAPELELQRSPRDDPLAWAGFVHLGA</sequence>
<dbReference type="RefSeq" id="WP_132430999.1">
    <property type="nucleotide sequence ID" value="NZ_SMFZ01000002.1"/>
</dbReference>